<name>A0A2H0KPZ9_9BACT</name>
<evidence type="ECO:0000313" key="1">
    <source>
        <dbReference type="EMBL" id="PIQ72603.1"/>
    </source>
</evidence>
<protein>
    <recommendedName>
        <fullName evidence="3">Nucleotidyl transferase AbiEii/AbiGii toxin family protein</fullName>
    </recommendedName>
</protein>
<dbReference type="Gene3D" id="3.10.450.620">
    <property type="entry name" value="JHP933, nucleotidyltransferase-like core domain"/>
    <property type="match status" value="1"/>
</dbReference>
<sequence length="221" mass="26538">MAKSLLSFNQKSFLDFVSEEKSIRNLFYFTGGTALSEFYLQHRYSEDLDFFSEKEFEIKDVTILLQSKRKRLRNPKIEFKQSFNRNIYQLIYPKNQFLKVEFTYFPFKRIDSRKKKNNIKIDSLIDITVNKVFTIYQNPRGRDYYDLYFILKKDTSFSFDKLIKLARIKFDANIDYLQLGTNLIKVVNMKDDPITKNIIDTKIVENFFLNIAKKLKNELIK</sequence>
<organism evidence="1 2">
    <name type="scientific">Candidatus Roizmanbacteria bacterium CG11_big_fil_rev_8_21_14_0_20_35_14</name>
    <dbReference type="NCBI Taxonomy" id="1974855"/>
    <lineage>
        <taxon>Bacteria</taxon>
        <taxon>Candidatus Roizmaniibacteriota</taxon>
    </lineage>
</organism>
<dbReference type="EMBL" id="PCVL01000025">
    <property type="protein sequence ID" value="PIQ72603.1"/>
    <property type="molecule type" value="Genomic_DNA"/>
</dbReference>
<evidence type="ECO:0000313" key="2">
    <source>
        <dbReference type="Proteomes" id="UP000229570"/>
    </source>
</evidence>
<comment type="caution">
    <text evidence="1">The sequence shown here is derived from an EMBL/GenBank/DDBJ whole genome shotgun (WGS) entry which is preliminary data.</text>
</comment>
<accession>A0A2H0KPZ9</accession>
<reference evidence="1 2" key="1">
    <citation type="submission" date="2017-09" db="EMBL/GenBank/DDBJ databases">
        <title>Depth-based differentiation of microbial function through sediment-hosted aquifers and enrichment of novel symbionts in the deep terrestrial subsurface.</title>
        <authorList>
            <person name="Probst A.J."/>
            <person name="Ladd B."/>
            <person name="Jarett J.K."/>
            <person name="Geller-Mcgrath D.E."/>
            <person name="Sieber C.M."/>
            <person name="Emerson J.B."/>
            <person name="Anantharaman K."/>
            <person name="Thomas B.C."/>
            <person name="Malmstrom R."/>
            <person name="Stieglmeier M."/>
            <person name="Klingl A."/>
            <person name="Woyke T."/>
            <person name="Ryan C.M."/>
            <person name="Banfield J.F."/>
        </authorList>
    </citation>
    <scope>NUCLEOTIDE SEQUENCE [LARGE SCALE GENOMIC DNA]</scope>
    <source>
        <strain evidence="1">CG11_big_fil_rev_8_21_14_0_20_35_14</strain>
    </source>
</reference>
<evidence type="ECO:0008006" key="3">
    <source>
        <dbReference type="Google" id="ProtNLM"/>
    </source>
</evidence>
<proteinExistence type="predicted"/>
<dbReference type="Proteomes" id="UP000229570">
    <property type="component" value="Unassembled WGS sequence"/>
</dbReference>
<dbReference type="InterPro" id="IPR014942">
    <property type="entry name" value="AbiEii"/>
</dbReference>
<gene>
    <name evidence="1" type="ORF">COV86_02025</name>
</gene>
<dbReference type="AlphaFoldDB" id="A0A2H0KPZ9"/>
<dbReference type="Pfam" id="PF08843">
    <property type="entry name" value="AbiEii"/>
    <property type="match status" value="1"/>
</dbReference>